<evidence type="ECO:0000259" key="1">
    <source>
        <dbReference type="Pfam" id="PF14468"/>
    </source>
</evidence>
<reference evidence="2 3" key="1">
    <citation type="submission" date="2019-06" db="EMBL/GenBank/DDBJ databases">
        <title>Persicimonas caeni gen. nov., sp. nov., a predatory bacterium isolated from solar saltern.</title>
        <authorList>
            <person name="Wang S."/>
        </authorList>
    </citation>
    <scope>NUCLEOTIDE SEQUENCE [LARGE SCALE GENOMIC DNA]</scope>
    <source>
        <strain evidence="2 3">YN101</strain>
    </source>
</reference>
<organism evidence="2 3">
    <name type="scientific">Persicimonas caeni</name>
    <dbReference type="NCBI Taxonomy" id="2292766"/>
    <lineage>
        <taxon>Bacteria</taxon>
        <taxon>Deltaproteobacteria</taxon>
        <taxon>Bradymonadales</taxon>
        <taxon>Bradymonadaceae</taxon>
        <taxon>Persicimonas</taxon>
    </lineage>
</organism>
<sequence length="414" mass="48021">MKNSRRFDLSQRLVHFVRSVDLRSDGATTLPEEWSFGNLVEDWVLSPFFLLRHILRSQEVLPTWSIRNGRRTVYGPRPAVCFSEMPLAAFLIAGEDRSARGEHMSTFGVMFKKEDLFALGARPVIYGLTDEQRARKRTDGARVFPESALPLREQYRYVAYNPTRDRPLDWTHEREWRLPSERSMPAATSYDELSGFGLRFEQLQHEVGFIVRTENHARRLLHDILWLVDTHQLPKELFSFIVIADRFPDPHELVTPESVETAIEHSKISLEPYFTLEESRARQIRTRFDRLVEQVLPELSGGQPPMGELGGGWLWLYDNTSELVRALMMEDGRISISASERYLVNLMEYPDFYSLGRREQMTQQLAELVEKEFGESATYFSVLMSNDPNSVPFYTGTSMLSSAYLNYAHNEEDF</sequence>
<evidence type="ECO:0000313" key="2">
    <source>
        <dbReference type="EMBL" id="QDG49516.1"/>
    </source>
</evidence>
<gene>
    <name evidence="2" type="ORF">FIV42_01815</name>
</gene>
<name>A0A4Y6PMH9_PERCE</name>
<proteinExistence type="predicted"/>
<accession>A0A5B8XZZ1</accession>
<keyword evidence="3" id="KW-1185">Reference proteome</keyword>
<dbReference type="EMBL" id="CP041186">
    <property type="protein sequence ID" value="QDG49516.1"/>
    <property type="molecule type" value="Genomic_DNA"/>
</dbReference>
<dbReference type="OrthoDB" id="2451827at2"/>
<feature type="domain" description="DUF4427" evidence="1">
    <location>
        <begin position="277"/>
        <end position="399"/>
    </location>
</feature>
<dbReference type="Proteomes" id="UP000315995">
    <property type="component" value="Chromosome"/>
</dbReference>
<dbReference type="InterPro" id="IPR025216">
    <property type="entry name" value="DUF4427"/>
</dbReference>
<protein>
    <submittedName>
        <fullName evidence="2">DUF4427 domain-containing protein</fullName>
    </submittedName>
</protein>
<dbReference type="RefSeq" id="WP_141196013.1">
    <property type="nucleotide sequence ID" value="NZ_CP041186.1"/>
</dbReference>
<dbReference type="Pfam" id="PF14468">
    <property type="entry name" value="DUF4427"/>
    <property type="match status" value="1"/>
</dbReference>
<dbReference type="AlphaFoldDB" id="A0A4Y6PMH9"/>
<evidence type="ECO:0000313" key="3">
    <source>
        <dbReference type="Proteomes" id="UP000315995"/>
    </source>
</evidence>
<accession>A0A4Y6PMH9</accession>